<dbReference type="Gene3D" id="3.90.1170.50">
    <property type="entry name" value="Aldehyde oxidase/xanthine dehydrogenase, a/b hammerhead"/>
    <property type="match status" value="1"/>
</dbReference>
<dbReference type="Pfam" id="PF20256">
    <property type="entry name" value="MoCoBD_2"/>
    <property type="match status" value="1"/>
</dbReference>
<dbReference type="SUPFAM" id="SSF56003">
    <property type="entry name" value="Molybdenum cofactor-binding domain"/>
    <property type="match status" value="1"/>
</dbReference>
<sequence length="792" mass="83241">MPGSILGTSVVRVEDPALLTGAGTYVDNKVPTGTVHLVFVRSPYAHARIESIDISDAERAPGVLGVFTAESLGLPAFHGFAALNKEVPRPPLATEVVQFVGDPVAAVVAKTKAEALDAAELVAVDYTPLPPVVDMEFALTSDAPQLYEGVARNVAAGYRDTGDEEVLADAEVVVRGRFINQRVAVVPMEGNAILVVPNEDPNERPWTVFISTQMPHAVANLLAGVFGIEASSIRVIAPHVGGAFGGKAGIVAEHAVAFALAQRLSLPVKWVETRSENMVAMPQGRGQVQYVELGLKRDGTFTGLRCRMIGDGGAYGGFGGGLVLGPTRTMAQGVYRIPKIAYSAVAAFTNTSPVGAFRGAGRPEAAAFLERVIDMAADELDIDPVEIRRRNLLSADVFPFTTQVGTTYDSGDYSKALDHLLAAVDYQQLRQEQALRRERGDTLQLGIGVSTYVEITAGGGQNEYSSVEVHPDGSATIEVGTSAHGQGHATSFAMIVSDRLGIPLERIKFSQSDTAVIPRGGGTGGSRSLQIGGSAVAGATAIVLDEARKLAANHLEAAEEDIVVADAGGLAVAGVPSAHLSWEQIVELAAAQNRPLRASFDFQQASATFPFGAHLSVVEVDTKTGKVRPLRHVAVDDCGRILNPLIVHGQQHGGIAQGIAQALWEEAVYDQDGNPLSASLAEYAMPSAAELPSFEALNTETPTPYNDLGAKGIGESGTIGSTPAVHNAVVDALSHLGVRHIDMPCTPERVWQAIATAGERNDGRYWSEPGDVFATLPYRNAGGGSDAAEVDI</sequence>
<dbReference type="Pfam" id="PF02738">
    <property type="entry name" value="MoCoBD_1"/>
    <property type="match status" value="1"/>
</dbReference>
<comment type="caution">
    <text evidence="4">The sequence shown here is derived from an EMBL/GenBank/DDBJ whole genome shotgun (WGS) entry which is preliminary data.</text>
</comment>
<dbReference type="PANTHER" id="PTHR11908:SF132">
    <property type="entry name" value="ALDEHYDE OXIDASE 1-RELATED"/>
    <property type="match status" value="1"/>
</dbReference>
<evidence type="ECO:0000256" key="2">
    <source>
        <dbReference type="ARBA" id="ARBA00023002"/>
    </source>
</evidence>
<dbReference type="PATRIC" id="fig|1121877.4.peg.3199"/>
<dbReference type="EMBL" id="JXUW01000042">
    <property type="protein sequence ID" value="KJE75430.1"/>
    <property type="molecule type" value="Genomic_DNA"/>
</dbReference>
<name>A0A0D8FQ56_9ACTN</name>
<keyword evidence="2 4" id="KW-0560">Oxidoreductase</keyword>
<dbReference type="GeneID" id="78373808"/>
<dbReference type="InterPro" id="IPR008274">
    <property type="entry name" value="AldOxase/xan_DH_MoCoBD1"/>
</dbReference>
<dbReference type="GO" id="GO:0005506">
    <property type="term" value="F:iron ion binding"/>
    <property type="evidence" value="ECO:0007669"/>
    <property type="project" value="InterPro"/>
</dbReference>
<dbReference type="STRING" id="1121877.FEAC_28400"/>
<evidence type="ECO:0000259" key="3">
    <source>
        <dbReference type="SMART" id="SM01008"/>
    </source>
</evidence>
<organism evidence="4 5">
    <name type="scientific">Ferrimicrobium acidiphilum DSM 19497</name>
    <dbReference type="NCBI Taxonomy" id="1121877"/>
    <lineage>
        <taxon>Bacteria</taxon>
        <taxon>Bacillati</taxon>
        <taxon>Actinomycetota</taxon>
        <taxon>Acidimicrobiia</taxon>
        <taxon>Acidimicrobiales</taxon>
        <taxon>Acidimicrobiaceae</taxon>
        <taxon>Ferrimicrobium</taxon>
    </lineage>
</organism>
<dbReference type="RefSeq" id="WP_035391303.1">
    <property type="nucleotide sequence ID" value="NZ_JQKF01000042.1"/>
</dbReference>
<keyword evidence="1" id="KW-0500">Molybdenum</keyword>
<dbReference type="SMART" id="SM01008">
    <property type="entry name" value="Ald_Xan_dh_C"/>
    <property type="match status" value="1"/>
</dbReference>
<dbReference type="InterPro" id="IPR046867">
    <property type="entry name" value="AldOxase/xan_DH_MoCoBD2"/>
</dbReference>
<evidence type="ECO:0000313" key="5">
    <source>
        <dbReference type="Proteomes" id="UP000032336"/>
    </source>
</evidence>
<dbReference type="Proteomes" id="UP000032336">
    <property type="component" value="Unassembled WGS sequence"/>
</dbReference>
<protein>
    <submittedName>
        <fullName evidence="4">Carbon monoxide dehydrogenase large chain</fullName>
        <ecNumber evidence="4">1.2.99.2</ecNumber>
    </submittedName>
</protein>
<dbReference type="Pfam" id="PF01315">
    <property type="entry name" value="Ald_Xan_dh_C"/>
    <property type="match status" value="1"/>
</dbReference>
<dbReference type="InterPro" id="IPR016208">
    <property type="entry name" value="Ald_Oxase/xanthine_DH-like"/>
</dbReference>
<dbReference type="SUPFAM" id="SSF54665">
    <property type="entry name" value="CO dehydrogenase molybdoprotein N-domain-like"/>
    <property type="match status" value="1"/>
</dbReference>
<dbReference type="OrthoDB" id="135295at2"/>
<dbReference type="AlphaFoldDB" id="A0A0D8FQ56"/>
<dbReference type="InterPro" id="IPR000674">
    <property type="entry name" value="Ald_Oxase/Xan_DH_a/b"/>
</dbReference>
<reference evidence="4 5" key="1">
    <citation type="submission" date="2015-01" db="EMBL/GenBank/DDBJ databases">
        <title>Draft genome of the acidophilic iron oxidizer Ferrimicrobium acidiphilum strain T23.</title>
        <authorList>
            <person name="Poehlein A."/>
            <person name="Eisen S."/>
            <person name="Schloemann M."/>
            <person name="Johnson B.D."/>
            <person name="Daniel R."/>
            <person name="Muehling M."/>
        </authorList>
    </citation>
    <scope>NUCLEOTIDE SEQUENCE [LARGE SCALE GENOMIC DNA]</scope>
    <source>
        <strain evidence="4 5">T23</strain>
    </source>
</reference>
<accession>A0A0D8FQ56</accession>
<dbReference type="Gene3D" id="3.30.365.10">
    <property type="entry name" value="Aldehyde oxidase/xanthine dehydrogenase, molybdopterin binding domain"/>
    <property type="match status" value="4"/>
</dbReference>
<evidence type="ECO:0000313" key="4">
    <source>
        <dbReference type="EMBL" id="KJE75430.1"/>
    </source>
</evidence>
<dbReference type="EC" id="1.2.99.2" evidence="4"/>
<proteinExistence type="predicted"/>
<dbReference type="PANTHER" id="PTHR11908">
    <property type="entry name" value="XANTHINE DEHYDROGENASE"/>
    <property type="match status" value="1"/>
</dbReference>
<dbReference type="InterPro" id="IPR036856">
    <property type="entry name" value="Ald_Oxase/Xan_DH_a/b_sf"/>
</dbReference>
<gene>
    <name evidence="4" type="primary">cutL4</name>
    <name evidence="4" type="ORF">FEAC_28400</name>
</gene>
<feature type="domain" description="Aldehyde oxidase/xanthine dehydrogenase a/b hammerhead" evidence="3">
    <location>
        <begin position="20"/>
        <end position="130"/>
    </location>
</feature>
<keyword evidence="5" id="KW-1185">Reference proteome</keyword>
<dbReference type="GO" id="GO:0016491">
    <property type="term" value="F:oxidoreductase activity"/>
    <property type="evidence" value="ECO:0007669"/>
    <property type="project" value="UniProtKB-KW"/>
</dbReference>
<dbReference type="eggNOG" id="COG1529">
    <property type="taxonomic scope" value="Bacteria"/>
</dbReference>
<evidence type="ECO:0000256" key="1">
    <source>
        <dbReference type="ARBA" id="ARBA00022505"/>
    </source>
</evidence>
<dbReference type="InterPro" id="IPR037165">
    <property type="entry name" value="AldOxase/xan_DH_Mopterin-bd_sf"/>
</dbReference>